<dbReference type="Proteomes" id="UP001176478">
    <property type="component" value="Unassembled WGS sequence"/>
</dbReference>
<protein>
    <submittedName>
        <fullName evidence="2">Aromatic amino acid ammonia-lyase</fullName>
    </submittedName>
    <submittedName>
        <fullName evidence="1">Aromatic amino acid lyase</fullName>
    </submittedName>
</protein>
<dbReference type="SUPFAM" id="SSF48557">
    <property type="entry name" value="L-aspartase-like"/>
    <property type="match status" value="1"/>
</dbReference>
<dbReference type="Gene3D" id="1.10.275.10">
    <property type="entry name" value="Fumarase/aspartase (N-terminal domain)"/>
    <property type="match status" value="1"/>
</dbReference>
<evidence type="ECO:0000313" key="2">
    <source>
        <dbReference type="EMBL" id="MDO7858477.1"/>
    </source>
</evidence>
<gene>
    <name evidence="1" type="ORF">P7V44_20730</name>
    <name evidence="2" type="ORF">Q5E86_19455</name>
</gene>
<dbReference type="EMBL" id="JARRYG010000032">
    <property type="protein sequence ID" value="MDG4698656.1"/>
    <property type="molecule type" value="Genomic_DNA"/>
</dbReference>
<dbReference type="InterPro" id="IPR001106">
    <property type="entry name" value="Aromatic_Lyase"/>
</dbReference>
<evidence type="ECO:0000313" key="4">
    <source>
        <dbReference type="Proteomes" id="UP001176478"/>
    </source>
</evidence>
<dbReference type="Pfam" id="PF00221">
    <property type="entry name" value="Lyase_aromatic"/>
    <property type="match status" value="1"/>
</dbReference>
<dbReference type="PANTHER" id="PTHR10362">
    <property type="entry name" value="HISTIDINE AMMONIA-LYASE"/>
    <property type="match status" value="1"/>
</dbReference>
<proteinExistence type="predicted"/>
<dbReference type="GO" id="GO:0016841">
    <property type="term" value="F:ammonia-lyase activity"/>
    <property type="evidence" value="ECO:0007669"/>
    <property type="project" value="UniProtKB-ARBA"/>
</dbReference>
<dbReference type="Gene3D" id="1.20.200.10">
    <property type="entry name" value="Fumarase/aspartase (Central domain)"/>
    <property type="match status" value="1"/>
</dbReference>
<dbReference type="Proteomes" id="UP001156701">
    <property type="component" value="Unassembled WGS sequence"/>
</dbReference>
<keyword evidence="1" id="KW-0456">Lyase</keyword>
<accession>A0AA42FP95</accession>
<dbReference type="EMBL" id="JAUQTG010000014">
    <property type="protein sequence ID" value="MDO7858477.1"/>
    <property type="molecule type" value="Genomic_DNA"/>
</dbReference>
<evidence type="ECO:0000313" key="3">
    <source>
        <dbReference type="Proteomes" id="UP001156701"/>
    </source>
</evidence>
<dbReference type="AlphaFoldDB" id="A0AA42FP95"/>
<reference evidence="2" key="3">
    <citation type="journal article" date="2024" name="Int. J. Antimicrob. Agents">
        <title>Identification of a novel Providencia species showing multi-drug-resistant in three patients with hospital-acquired infection.</title>
        <authorList>
            <person name="Yang W."/>
            <person name="Chen J."/>
            <person name="Yang F."/>
            <person name="Ji P."/>
            <person name="Shen S."/>
            <person name="Yin D."/>
            <person name="Hu F."/>
        </authorList>
    </citation>
    <scope>NUCLEOTIDE SEQUENCE</scope>
    <source>
        <strain evidence="2">CRE-138-0111</strain>
    </source>
</reference>
<comment type="caution">
    <text evidence="1">The sequence shown here is derived from an EMBL/GenBank/DDBJ whole genome shotgun (WGS) entry which is preliminary data.</text>
</comment>
<evidence type="ECO:0000313" key="1">
    <source>
        <dbReference type="EMBL" id="MDG4698656.1"/>
    </source>
</evidence>
<name>A0AA42FP95_9GAMM</name>
<reference evidence="2" key="2">
    <citation type="submission" date="2023-07" db="EMBL/GenBank/DDBJ databases">
        <authorList>
            <person name="Yang W."/>
            <person name="Chen J."/>
            <person name="Ji P."/>
            <person name="Hu F."/>
        </authorList>
    </citation>
    <scope>NUCLEOTIDE SEQUENCE</scope>
    <source>
        <strain evidence="2">CRE-138-0111</strain>
    </source>
</reference>
<keyword evidence="4" id="KW-1185">Reference proteome</keyword>
<reference evidence="1" key="1">
    <citation type="submission" date="2023-03" db="EMBL/GenBank/DDBJ databases">
        <title>a new species belonging to Providencia genus.</title>
        <authorList>
            <person name="Yang W."/>
            <person name="Hu F."/>
            <person name="Shen S."/>
            <person name="Ding L."/>
            <person name="Yin D."/>
        </authorList>
    </citation>
    <scope>NUCLEOTIDE SEQUENCE</scope>
    <source>
        <strain evidence="1">CRE-3FA-0001</strain>
    </source>
</reference>
<dbReference type="CDD" id="cd00332">
    <property type="entry name" value="PAL-HAL"/>
    <property type="match status" value="1"/>
</dbReference>
<dbReference type="RefSeq" id="WP_071547686.1">
    <property type="nucleotide sequence ID" value="NZ_JARRYG010000032.1"/>
</dbReference>
<dbReference type="InterPro" id="IPR008948">
    <property type="entry name" value="L-Aspartase-like"/>
</dbReference>
<organism evidence="1 3">
    <name type="scientific">Providencia huashanensis</name>
    <dbReference type="NCBI Taxonomy" id="3037798"/>
    <lineage>
        <taxon>Bacteria</taxon>
        <taxon>Pseudomonadati</taxon>
        <taxon>Pseudomonadota</taxon>
        <taxon>Gammaproteobacteria</taxon>
        <taxon>Enterobacterales</taxon>
        <taxon>Morganellaceae</taxon>
        <taxon>Providencia</taxon>
    </lineage>
</organism>
<dbReference type="InterPro" id="IPR024083">
    <property type="entry name" value="Fumarase/histidase_N"/>
</dbReference>
<sequence length="516" mass="57143">MVLLNGKNLKLYDIELIMNGEDIAVDYMVVEKLEESHNLLILEAEKGARIYGLTVGVGLNKDTEYIKLNGRFTEELIEKSTIFNKKLIRAHSVGIGKPIDSCLIRGIMGIHINMLLNGYSGIQPRIINSYVELLNRDIIPFIPSMGSIGEGDITILSHIGLTLLGEGEVIYQGKTMSSSKALQLAGIPPIEPWAKDSLSLLCSNAYSVAIAAAALLKTAHYINISELLYCLNLQALNGNLSPLNQQVLDACAYPEVIAMGEKLRSLLVGSSLECYDDERHLQDPLSYRCGVYRLAELRLSYEQAKEQLLIQVNGSNDNPCVLTKHVNNNLAENDCHQAVLPSGNFETLPWVLSIEKLSLAIAHNALASVQQIVKLNDPYFTQLTRFLGNRTAFHALGAIEKPAVTLAMRIKYLAMPASLDYFSVAGGVEDTATNAQFVAEKLKNQLMYGYELISIVFLCVVQAINLRKEKDPSYLLSSKTDSIYHMISECIDLNGEDKSLSKELTLIHDYILNYEI</sequence>